<comment type="caution">
    <text evidence="1">The sequence shown here is derived from an EMBL/GenBank/DDBJ whole genome shotgun (WGS) entry which is preliminary data.</text>
</comment>
<dbReference type="Gene3D" id="2.40.10.10">
    <property type="entry name" value="Trypsin-like serine proteases"/>
    <property type="match status" value="2"/>
</dbReference>
<dbReference type="EMBL" id="SNVJ01000037">
    <property type="protein sequence ID" value="MXP66021.1"/>
    <property type="molecule type" value="Genomic_DNA"/>
</dbReference>
<accession>A0A845BG20</accession>
<evidence type="ECO:0000313" key="1">
    <source>
        <dbReference type="EMBL" id="MXP66021.1"/>
    </source>
</evidence>
<name>A0A845BG20_9PROT</name>
<dbReference type="Proteomes" id="UP000460715">
    <property type="component" value="Unassembled WGS sequence"/>
</dbReference>
<organism evidence="1 2">
    <name type="scientific">Teichococcus coralli</name>
    <dbReference type="NCBI Taxonomy" id="2545983"/>
    <lineage>
        <taxon>Bacteria</taxon>
        <taxon>Pseudomonadati</taxon>
        <taxon>Pseudomonadota</taxon>
        <taxon>Alphaproteobacteria</taxon>
        <taxon>Acetobacterales</taxon>
        <taxon>Roseomonadaceae</taxon>
        <taxon>Roseomonas</taxon>
    </lineage>
</organism>
<keyword evidence="2" id="KW-1185">Reference proteome</keyword>
<dbReference type="Pfam" id="PF13365">
    <property type="entry name" value="Trypsin_2"/>
    <property type="match status" value="1"/>
</dbReference>
<dbReference type="SUPFAM" id="SSF50494">
    <property type="entry name" value="Trypsin-like serine proteases"/>
    <property type="match status" value="1"/>
</dbReference>
<keyword evidence="1" id="KW-0378">Hydrolase</keyword>
<dbReference type="InterPro" id="IPR009003">
    <property type="entry name" value="Peptidase_S1_PA"/>
</dbReference>
<proteinExistence type="predicted"/>
<dbReference type="AlphaFoldDB" id="A0A845BG20"/>
<keyword evidence="1" id="KW-0645">Protease</keyword>
<sequence length="743" mass="80805">MPDVPPMDETAEALAKVIARHVSITTLSQAVELLGFCPDWEVRRKRASRFPDMARTTLAGEASAAAAAAGMLPDLAARLAAQMRFDPEAFDALVPYGRRDASWEAKQAALARRAHTMSLPGLSEHAARWMKWICVVAVDLPNGTKRGTGFLVGPDLVLTAWHTVKHRAEGFRRCVIFDHEDGAAIENLSQVGAKTRAVDFHTEWKAASCEDLPGDGVLPDPDPMTADDLHKRQECLDFALLRLQEKIGLQALKPATGGPARGWLVLASPAGAPQQEARPVPVAQDDRIIIPQHPYGHPQRVDFGRYSQIDTELDSSATRLRYNTETAPGTSGAPCFNGNYRLVGMHNASVLKQGVAIANQAIRIDLILNKLKADNRIWNELLAAIPEASAAAQGPEAAELPDAVEPPDVPIWSVSADAAKPLIIIGRRALREWIKVAATDATPTRAARVYAAVGKGAGIAETKGFGKSFSLQVLRAALLGKPDPVVVLGEELALMPFSARDVLGAVAVQLGIGEAEMRGMPPRPSGDPMIGRSGSDKLSFWASKQLPDWFAGVLAGHRRYTWNVSDEARRSKGWLEKMNMPIPPEIVKLSEANEMRVESRWQQVWIVLEHLGEATMPQEVRDLFAGLVGTSSVPEASLHPDLRRLRWMFLGAAPDFLSADATIEVLDPMMVTPEDCLAPIEEMLAALNREMGEETRQAMRRALAALLQNDMLSDPSIRLKVLQNLLADYVSEFRQAASPGGVS</sequence>
<dbReference type="GO" id="GO:0006508">
    <property type="term" value="P:proteolysis"/>
    <property type="evidence" value="ECO:0007669"/>
    <property type="project" value="UniProtKB-KW"/>
</dbReference>
<protein>
    <submittedName>
        <fullName evidence="1">Serine protease</fullName>
    </submittedName>
</protein>
<dbReference type="InterPro" id="IPR043504">
    <property type="entry name" value="Peptidase_S1_PA_chymotrypsin"/>
</dbReference>
<reference evidence="1 2" key="1">
    <citation type="submission" date="2019-03" db="EMBL/GenBank/DDBJ databases">
        <title>Roseomonas sp. a novel Roseomonas species isolated from Sea whip Gorgonian.</title>
        <authorList>
            <person name="Li F."/>
            <person name="Pan X."/>
            <person name="Huang S."/>
            <person name="Li Z."/>
            <person name="Meng B."/>
        </authorList>
    </citation>
    <scope>NUCLEOTIDE SEQUENCE [LARGE SCALE GENOMIC DNA]</scope>
    <source>
        <strain evidence="1 2">M0104</strain>
    </source>
</reference>
<evidence type="ECO:0000313" key="2">
    <source>
        <dbReference type="Proteomes" id="UP000460715"/>
    </source>
</evidence>
<gene>
    <name evidence="1" type="ORF">E0493_22000</name>
</gene>
<dbReference type="GO" id="GO:0008233">
    <property type="term" value="F:peptidase activity"/>
    <property type="evidence" value="ECO:0007669"/>
    <property type="project" value="UniProtKB-KW"/>
</dbReference>